<dbReference type="AlphaFoldDB" id="A0A517NN70"/>
<dbReference type="EMBL" id="CP036526">
    <property type="protein sequence ID" value="QDT08560.1"/>
    <property type="molecule type" value="Genomic_DNA"/>
</dbReference>
<evidence type="ECO:0000256" key="1">
    <source>
        <dbReference type="ARBA" id="ARBA00001849"/>
    </source>
</evidence>
<dbReference type="InterPro" id="IPR012340">
    <property type="entry name" value="NA-bd_OB-fold"/>
</dbReference>
<dbReference type="HAMAP" id="MF_01895">
    <property type="entry name" value="RNase_R"/>
    <property type="match status" value="1"/>
</dbReference>
<dbReference type="Pfam" id="PF00575">
    <property type="entry name" value="S1"/>
    <property type="match status" value="1"/>
</dbReference>
<evidence type="ECO:0000256" key="7">
    <source>
        <dbReference type="ARBA" id="ARBA00022884"/>
    </source>
</evidence>
<sequence length="768" mass="86464">MRYVFVMDISTQLADRLMRLVVSADYRPSKPKQIATQLKLDLEGYRELRRVIKQLVLEGRLVYGSNHLVLSTGSVGGPTDRLRGTFRRARGSGFSAGGGFGFVRPNNGDGDDSEAQEDLFVPPGRTAGALDGDLVEVTVRPSHKGGSEAAVVDILQRARRQFTGTFQLLDGKPVVFLDGTPYDKPVQVGDVRGLPLDKEDKVFVEMVDYPDDDGNGGEAVILERLGSNSNPAIDTMLIMRQYALPEEFPEKVLDAAREQADAFNDDEVPADRKDLTDMLTITIDPFDARDFDDAISLQLEEGGRWRLWVHIADVSTFVPLGGAIDEEARNRATSIYLPDRVVPMIPEIISNHLASLQPDKMRLVKTVEIEMQADLTISHTEVHNAAIHSDKRLNYQQVDQYLADPDKYRQDWGDAVCDLLTNMHTLAMKMRKARFKGGALSMDMPDIKLELDKSGKVKGAREVEHTESHQLIEEFMLAGNQAVATWLDDLGLNFLSRLHPSPERRKLRQLSQFVKDLGIDVGKIESRFEIQAVLDKVAGTPLENAVNFSVLKSMNKAVYAPQKDGHYALDMEHYCHFTSPIRRYPDLTVHRLVQKLLEGKKTPDDPFPVLMTLGHHCSDMERNAAQAERELIELKLLHFLKRRVGKPMEAIVSRVYPDGLHARCVGLPVDGFVPVTTLPKDKYRYERSGQMLIGFKDGNRFRLGDQLSVVIAKVDLQERQLYLTVEKNHSAHKGLPQTSKKPKATGKYSDKRQKERREKKKRNKRKGT</sequence>
<evidence type="ECO:0000256" key="4">
    <source>
        <dbReference type="ARBA" id="ARBA00022722"/>
    </source>
</evidence>
<evidence type="ECO:0000259" key="10">
    <source>
        <dbReference type="PROSITE" id="PS50126"/>
    </source>
</evidence>
<feature type="domain" description="S1 motif" evidence="10">
    <location>
        <begin position="645"/>
        <end position="726"/>
    </location>
</feature>
<dbReference type="SUPFAM" id="SSF50249">
    <property type="entry name" value="Nucleic acid-binding proteins"/>
    <property type="match status" value="4"/>
</dbReference>
<reference evidence="11 12" key="1">
    <citation type="submission" date="2019-02" db="EMBL/GenBank/DDBJ databases">
        <title>Deep-cultivation of Planctomycetes and their phenomic and genomic characterization uncovers novel biology.</title>
        <authorList>
            <person name="Wiegand S."/>
            <person name="Jogler M."/>
            <person name="Boedeker C."/>
            <person name="Pinto D."/>
            <person name="Vollmers J."/>
            <person name="Rivas-Marin E."/>
            <person name="Kohn T."/>
            <person name="Peeters S.H."/>
            <person name="Heuer A."/>
            <person name="Rast P."/>
            <person name="Oberbeckmann S."/>
            <person name="Bunk B."/>
            <person name="Jeske O."/>
            <person name="Meyerdierks A."/>
            <person name="Storesund J.E."/>
            <person name="Kallscheuer N."/>
            <person name="Luecker S."/>
            <person name="Lage O.M."/>
            <person name="Pohl T."/>
            <person name="Merkel B.J."/>
            <person name="Hornburger P."/>
            <person name="Mueller R.-W."/>
            <person name="Bruemmer F."/>
            <person name="Labrenz M."/>
            <person name="Spormann A.M."/>
            <person name="Op den Camp H."/>
            <person name="Overmann J."/>
            <person name="Amann R."/>
            <person name="Jetten M.S.M."/>
            <person name="Mascher T."/>
            <person name="Medema M.H."/>
            <person name="Devos D.P."/>
            <person name="Kaster A.-K."/>
            <person name="Ovreas L."/>
            <person name="Rohde M."/>
            <person name="Galperin M.Y."/>
            <person name="Jogler C."/>
        </authorList>
    </citation>
    <scope>NUCLEOTIDE SEQUENCE [LARGE SCALE GENOMIC DNA]</scope>
    <source>
        <strain evidence="11 12">K23_9</strain>
    </source>
</reference>
<dbReference type="InterPro" id="IPR003029">
    <property type="entry name" value="S1_domain"/>
</dbReference>
<evidence type="ECO:0000313" key="11">
    <source>
        <dbReference type="EMBL" id="QDT08560.1"/>
    </source>
</evidence>
<evidence type="ECO:0000256" key="6">
    <source>
        <dbReference type="ARBA" id="ARBA00022839"/>
    </source>
</evidence>
<evidence type="ECO:0000256" key="9">
    <source>
        <dbReference type="SAM" id="MobiDB-lite"/>
    </source>
</evidence>
<comment type="function">
    <text evidence="8">3'-5' exoribonuclease that releases 5'-nucleoside monophosphates and is involved in maturation of structured RNAs.</text>
</comment>
<keyword evidence="12" id="KW-1185">Reference proteome</keyword>
<dbReference type="InterPro" id="IPR011129">
    <property type="entry name" value="CSD"/>
</dbReference>
<keyword evidence="7 8" id="KW-0694">RNA-binding</keyword>
<dbReference type="EC" id="3.1.13.1" evidence="8"/>
<gene>
    <name evidence="8 11" type="primary">rnr</name>
    <name evidence="11" type="ORF">K239x_04990</name>
</gene>
<name>A0A517NN70_9BACT</name>
<dbReference type="InterPro" id="IPR040476">
    <property type="entry name" value="CSD2"/>
</dbReference>
<feature type="compositionally biased region" description="Basic residues" evidence="9">
    <location>
        <begin position="757"/>
        <end position="768"/>
    </location>
</feature>
<keyword evidence="5 8" id="KW-0378">Hydrolase</keyword>
<keyword evidence="4 8" id="KW-0540">Nuclease</keyword>
<dbReference type="InterPro" id="IPR013223">
    <property type="entry name" value="RNase_B_OB_dom"/>
</dbReference>
<evidence type="ECO:0000313" key="12">
    <source>
        <dbReference type="Proteomes" id="UP000319817"/>
    </source>
</evidence>
<dbReference type="GO" id="GO:0005829">
    <property type="term" value="C:cytosol"/>
    <property type="evidence" value="ECO:0007669"/>
    <property type="project" value="TreeGrafter"/>
</dbReference>
<keyword evidence="6 8" id="KW-0269">Exonuclease</keyword>
<dbReference type="SMART" id="SM00357">
    <property type="entry name" value="CSP"/>
    <property type="match status" value="1"/>
</dbReference>
<keyword evidence="3 8" id="KW-0963">Cytoplasm</keyword>
<dbReference type="Pfam" id="PF17876">
    <property type="entry name" value="CSD2"/>
    <property type="match status" value="1"/>
</dbReference>
<dbReference type="SMART" id="SM00955">
    <property type="entry name" value="RNB"/>
    <property type="match status" value="1"/>
</dbReference>
<dbReference type="PANTHER" id="PTHR23355">
    <property type="entry name" value="RIBONUCLEASE"/>
    <property type="match status" value="1"/>
</dbReference>
<dbReference type="GO" id="GO:0003723">
    <property type="term" value="F:RNA binding"/>
    <property type="evidence" value="ECO:0007669"/>
    <property type="project" value="UniProtKB-UniRule"/>
</dbReference>
<dbReference type="GO" id="GO:0008859">
    <property type="term" value="F:exoribonuclease II activity"/>
    <property type="evidence" value="ECO:0007669"/>
    <property type="project" value="UniProtKB-UniRule"/>
</dbReference>
<comment type="subcellular location">
    <subcellularLocation>
        <location evidence="2 8">Cytoplasm</location>
    </subcellularLocation>
</comment>
<dbReference type="NCBIfam" id="TIGR00358">
    <property type="entry name" value="3_prime_RNase"/>
    <property type="match status" value="1"/>
</dbReference>
<dbReference type="GO" id="GO:0006402">
    <property type="term" value="P:mRNA catabolic process"/>
    <property type="evidence" value="ECO:0007669"/>
    <property type="project" value="TreeGrafter"/>
</dbReference>
<dbReference type="PANTHER" id="PTHR23355:SF9">
    <property type="entry name" value="DIS3-LIKE EXONUCLEASE 2"/>
    <property type="match status" value="1"/>
</dbReference>
<feature type="region of interest" description="Disordered" evidence="9">
    <location>
        <begin position="727"/>
        <end position="768"/>
    </location>
</feature>
<accession>A0A517NN70</accession>
<evidence type="ECO:0000256" key="2">
    <source>
        <dbReference type="ARBA" id="ARBA00004496"/>
    </source>
</evidence>
<dbReference type="InterPro" id="IPR004476">
    <property type="entry name" value="RNase_II/RNase_R"/>
</dbReference>
<evidence type="ECO:0000256" key="3">
    <source>
        <dbReference type="ARBA" id="ARBA00022490"/>
    </source>
</evidence>
<comment type="similarity">
    <text evidence="8">Belongs to the RNR ribonuclease family. RNase R subfamily.</text>
</comment>
<dbReference type="Pfam" id="PF08206">
    <property type="entry name" value="OB_RNB"/>
    <property type="match status" value="1"/>
</dbReference>
<organism evidence="11 12">
    <name type="scientific">Stieleria marina</name>
    <dbReference type="NCBI Taxonomy" id="1930275"/>
    <lineage>
        <taxon>Bacteria</taxon>
        <taxon>Pseudomonadati</taxon>
        <taxon>Planctomycetota</taxon>
        <taxon>Planctomycetia</taxon>
        <taxon>Pirellulales</taxon>
        <taxon>Pirellulaceae</taxon>
        <taxon>Stieleria</taxon>
    </lineage>
</organism>
<dbReference type="InterPro" id="IPR001900">
    <property type="entry name" value="RNase_II/R"/>
</dbReference>
<dbReference type="InterPro" id="IPR011805">
    <property type="entry name" value="RNase_R"/>
</dbReference>
<comment type="catalytic activity">
    <reaction evidence="1 8">
        <text>Exonucleolytic cleavage in the 3'- to 5'-direction to yield nucleoside 5'-phosphates.</text>
        <dbReference type="EC" id="3.1.13.1"/>
    </reaction>
</comment>
<dbReference type="Proteomes" id="UP000319817">
    <property type="component" value="Chromosome"/>
</dbReference>
<proteinExistence type="inferred from homology"/>
<protein>
    <recommendedName>
        <fullName evidence="8">Ribonuclease R</fullName>
        <shortName evidence="8">RNase R</shortName>
        <ecNumber evidence="8">3.1.13.1</ecNumber>
    </recommendedName>
</protein>
<evidence type="ECO:0000256" key="8">
    <source>
        <dbReference type="HAMAP-Rule" id="MF_01895"/>
    </source>
</evidence>
<dbReference type="Pfam" id="PF00773">
    <property type="entry name" value="RNB"/>
    <property type="match status" value="1"/>
</dbReference>
<dbReference type="InterPro" id="IPR050180">
    <property type="entry name" value="RNR_Ribonuclease"/>
</dbReference>
<evidence type="ECO:0000256" key="5">
    <source>
        <dbReference type="ARBA" id="ARBA00022801"/>
    </source>
</evidence>
<dbReference type="Gene3D" id="2.40.50.140">
    <property type="entry name" value="Nucleic acid-binding proteins"/>
    <property type="match status" value="2"/>
</dbReference>
<dbReference type="PROSITE" id="PS50126">
    <property type="entry name" value="S1"/>
    <property type="match status" value="1"/>
</dbReference>